<feature type="compositionally biased region" description="Basic and acidic residues" evidence="1">
    <location>
        <begin position="1"/>
        <end position="13"/>
    </location>
</feature>
<reference evidence="2" key="1">
    <citation type="journal article" date="2014" name="Front. Microbiol.">
        <title>High frequency of phylogenetically diverse reductive dehalogenase-homologous genes in deep subseafloor sedimentary metagenomes.</title>
        <authorList>
            <person name="Kawai M."/>
            <person name="Futagami T."/>
            <person name="Toyoda A."/>
            <person name="Takaki Y."/>
            <person name="Nishi S."/>
            <person name="Hori S."/>
            <person name="Arai W."/>
            <person name="Tsubouchi T."/>
            <person name="Morono Y."/>
            <person name="Uchiyama I."/>
            <person name="Ito T."/>
            <person name="Fujiyama A."/>
            <person name="Inagaki F."/>
            <person name="Takami H."/>
        </authorList>
    </citation>
    <scope>NUCLEOTIDE SEQUENCE</scope>
    <source>
        <strain evidence="2">Expedition CK06-06</strain>
    </source>
</reference>
<accession>X1TTY8</accession>
<organism evidence="2">
    <name type="scientific">marine sediment metagenome</name>
    <dbReference type="NCBI Taxonomy" id="412755"/>
    <lineage>
        <taxon>unclassified sequences</taxon>
        <taxon>metagenomes</taxon>
        <taxon>ecological metagenomes</taxon>
    </lineage>
</organism>
<gene>
    <name evidence="2" type="ORF">S12H4_52530</name>
</gene>
<evidence type="ECO:0000256" key="1">
    <source>
        <dbReference type="SAM" id="MobiDB-lite"/>
    </source>
</evidence>
<name>X1TTY8_9ZZZZ</name>
<evidence type="ECO:0000313" key="2">
    <source>
        <dbReference type="EMBL" id="GAJ08724.1"/>
    </source>
</evidence>
<dbReference type="EMBL" id="BARW01033343">
    <property type="protein sequence ID" value="GAJ08724.1"/>
    <property type="molecule type" value="Genomic_DNA"/>
</dbReference>
<sequence>MAENIKKRSKESYLAKTVKGRRRQAKGRKQRWPGNSKSRKRDLSTGEK</sequence>
<comment type="caution">
    <text evidence="2">The sequence shown here is derived from an EMBL/GenBank/DDBJ whole genome shotgun (WGS) entry which is preliminary data.</text>
</comment>
<feature type="compositionally biased region" description="Basic residues" evidence="1">
    <location>
        <begin position="18"/>
        <end position="31"/>
    </location>
</feature>
<proteinExistence type="predicted"/>
<feature type="region of interest" description="Disordered" evidence="1">
    <location>
        <begin position="1"/>
        <end position="48"/>
    </location>
</feature>
<dbReference type="AlphaFoldDB" id="X1TTY8"/>
<protein>
    <submittedName>
        <fullName evidence="2">Uncharacterized protein</fullName>
    </submittedName>
</protein>